<dbReference type="GO" id="GO:0046695">
    <property type="term" value="C:SLIK (SAGA-like) complex"/>
    <property type="evidence" value="ECO:0007669"/>
    <property type="project" value="InterPro"/>
</dbReference>
<dbReference type="InterPro" id="IPR011442">
    <property type="entry name" value="TAF6_C"/>
</dbReference>
<comment type="caution">
    <text evidence="7">The sequence shown here is derived from an EMBL/GenBank/DDBJ whole genome shotgun (WGS) entry which is preliminary data.</text>
</comment>
<evidence type="ECO:0000313" key="7">
    <source>
        <dbReference type="EMBL" id="OBA25201.1"/>
    </source>
</evidence>
<feature type="non-terminal residue" evidence="7">
    <location>
        <position position="1"/>
    </location>
</feature>
<dbReference type="GO" id="GO:0003713">
    <property type="term" value="F:transcription coactivator activity"/>
    <property type="evidence" value="ECO:0007669"/>
    <property type="project" value="TreeGrafter"/>
</dbReference>
<dbReference type="GO" id="GO:0000124">
    <property type="term" value="C:SAGA complex"/>
    <property type="evidence" value="ECO:0007669"/>
    <property type="project" value="InterPro"/>
</dbReference>
<dbReference type="AlphaFoldDB" id="A0A1B7T8Z5"/>
<evidence type="ECO:0000259" key="6">
    <source>
        <dbReference type="Pfam" id="PF07571"/>
    </source>
</evidence>
<keyword evidence="3" id="KW-0805">Transcription regulation</keyword>
<feature type="domain" description="TAF6 C-terminal HEAT repeat" evidence="6">
    <location>
        <begin position="75"/>
        <end position="288"/>
    </location>
</feature>
<keyword evidence="4" id="KW-0804">Transcription</keyword>
<dbReference type="PANTHER" id="PTHR10221:SF9">
    <property type="entry name" value="TRANSCRIPTION INITIATION FACTOR TFIID SUBUNIT 6"/>
    <property type="match status" value="1"/>
</dbReference>
<dbReference type="InterPro" id="IPR037796">
    <property type="entry name" value="TAF6"/>
</dbReference>
<dbReference type="Proteomes" id="UP000092321">
    <property type="component" value="Unassembled WGS sequence"/>
</dbReference>
<organism evidence="7 8">
    <name type="scientific">Hanseniaspora valbyensis NRRL Y-1626</name>
    <dbReference type="NCBI Taxonomy" id="766949"/>
    <lineage>
        <taxon>Eukaryota</taxon>
        <taxon>Fungi</taxon>
        <taxon>Dikarya</taxon>
        <taxon>Ascomycota</taxon>
        <taxon>Saccharomycotina</taxon>
        <taxon>Saccharomycetes</taxon>
        <taxon>Saccharomycodales</taxon>
        <taxon>Saccharomycodaceae</taxon>
        <taxon>Hanseniaspora</taxon>
    </lineage>
</organism>
<evidence type="ECO:0000256" key="4">
    <source>
        <dbReference type="ARBA" id="ARBA00023163"/>
    </source>
</evidence>
<reference evidence="8" key="1">
    <citation type="journal article" date="2016" name="Proc. Natl. Acad. Sci. U.S.A.">
        <title>Comparative genomics of biotechnologically important yeasts.</title>
        <authorList>
            <person name="Riley R."/>
            <person name="Haridas S."/>
            <person name="Wolfe K.H."/>
            <person name="Lopes M.R."/>
            <person name="Hittinger C.T."/>
            <person name="Goeker M."/>
            <person name="Salamov A.A."/>
            <person name="Wisecaver J.H."/>
            <person name="Long T.M."/>
            <person name="Calvey C.H."/>
            <person name="Aerts A.L."/>
            <person name="Barry K.W."/>
            <person name="Choi C."/>
            <person name="Clum A."/>
            <person name="Coughlan A.Y."/>
            <person name="Deshpande S."/>
            <person name="Douglass A.P."/>
            <person name="Hanson S.J."/>
            <person name="Klenk H.-P."/>
            <person name="LaButti K.M."/>
            <person name="Lapidus A."/>
            <person name="Lindquist E.A."/>
            <person name="Lipzen A.M."/>
            <person name="Meier-Kolthoff J.P."/>
            <person name="Ohm R.A."/>
            <person name="Otillar R.P."/>
            <person name="Pangilinan J.L."/>
            <person name="Peng Y."/>
            <person name="Rokas A."/>
            <person name="Rosa C.A."/>
            <person name="Scheuner C."/>
            <person name="Sibirny A.A."/>
            <person name="Slot J.C."/>
            <person name="Stielow J.B."/>
            <person name="Sun H."/>
            <person name="Kurtzman C.P."/>
            <person name="Blackwell M."/>
            <person name="Grigoriev I.V."/>
            <person name="Jeffries T.W."/>
        </authorList>
    </citation>
    <scope>NUCLEOTIDE SEQUENCE [LARGE SCALE GENOMIC DNA]</scope>
    <source>
        <strain evidence="8">NRRL Y-1626</strain>
    </source>
</reference>
<evidence type="ECO:0000256" key="1">
    <source>
        <dbReference type="ARBA" id="ARBA00004123"/>
    </source>
</evidence>
<dbReference type="Gene3D" id="1.25.40.770">
    <property type="entry name" value="TAF6, C-terminal HEAT repeat domain"/>
    <property type="match status" value="1"/>
</dbReference>
<evidence type="ECO:0000313" key="8">
    <source>
        <dbReference type="Proteomes" id="UP000092321"/>
    </source>
</evidence>
<protein>
    <recommendedName>
        <fullName evidence="6">TAF6 C-terminal HEAT repeat domain-containing protein</fullName>
    </recommendedName>
</protein>
<dbReference type="EMBL" id="LXPE01000195">
    <property type="protein sequence ID" value="OBA25201.1"/>
    <property type="molecule type" value="Genomic_DNA"/>
</dbReference>
<keyword evidence="8" id="KW-1185">Reference proteome</keyword>
<evidence type="ECO:0000256" key="3">
    <source>
        <dbReference type="ARBA" id="ARBA00023015"/>
    </source>
</evidence>
<dbReference type="PANTHER" id="PTHR10221">
    <property type="entry name" value="TRANSCRIPTION INITIATION FACTOR TFIID SUBUNIT 6"/>
    <property type="match status" value="1"/>
</dbReference>
<dbReference type="GO" id="GO:0051123">
    <property type="term" value="P:RNA polymerase II preinitiation complex assembly"/>
    <property type="evidence" value="ECO:0007669"/>
    <property type="project" value="TreeGrafter"/>
</dbReference>
<dbReference type="CDD" id="cd08050">
    <property type="entry name" value="TAF6C"/>
    <property type="match status" value="1"/>
</dbReference>
<comment type="similarity">
    <text evidence="2">Belongs to the TAF6 family.</text>
</comment>
<sequence length="394" mass="44821">PRIPTYTAHWLAVEGVQPNIAQNPNIHEDIRLKYSPLVRGSIVTSINENTLIKNNQELKTNVKTDGKDVEIKLRVKHVISKELQIYFEKITTSLLSPSDKLNAFEKESVKQAALQSLSKDKGIHQLLPYFIAFINEQITYSLDNLEKLTTLLEMVFSILVNKDFFLEPYYNSLIPCILTLLLAKNIGTSSAPNASNTLNTNNTDKSLEDKEKNSTELLEQSLAIRNFSSQILSHILSNEDLNKSDMIGKTIKPKIVRTILKTFLDKNRSMGTYYGCFKIMIILGSSNTEIIRWFLGNLSNWCEVVLPLKEDNSTTVSNFTEKEVEILLDLIIEFLEVLKKDLPDLVISKMVDPLNENETQKLKEVLGAAIFNSFLKLETQRQRLIYEGIFFGSI</sequence>
<evidence type="ECO:0000256" key="5">
    <source>
        <dbReference type="ARBA" id="ARBA00023242"/>
    </source>
</evidence>
<dbReference type="GO" id="GO:0005669">
    <property type="term" value="C:transcription factor TFIID complex"/>
    <property type="evidence" value="ECO:0007669"/>
    <property type="project" value="InterPro"/>
</dbReference>
<proteinExistence type="inferred from homology"/>
<name>A0A1B7T8Z5_9ASCO</name>
<dbReference type="OrthoDB" id="361039at2759"/>
<gene>
    <name evidence="7" type="ORF">HANVADRAFT_27416</name>
</gene>
<keyword evidence="5" id="KW-0539">Nucleus</keyword>
<evidence type="ECO:0000256" key="2">
    <source>
        <dbReference type="ARBA" id="ARBA00007688"/>
    </source>
</evidence>
<comment type="subcellular location">
    <subcellularLocation>
        <location evidence="1">Nucleus</location>
    </subcellularLocation>
</comment>
<dbReference type="InterPro" id="IPR046344">
    <property type="entry name" value="TAF6_C_sf"/>
</dbReference>
<dbReference type="Pfam" id="PF07571">
    <property type="entry name" value="TAF6_C"/>
    <property type="match status" value="1"/>
</dbReference>
<accession>A0A1B7T8Z5</accession>
<dbReference type="GO" id="GO:0016251">
    <property type="term" value="F:RNA polymerase II general transcription initiation factor activity"/>
    <property type="evidence" value="ECO:0007669"/>
    <property type="project" value="InterPro"/>
</dbReference>